<dbReference type="VEuPathDB" id="VectorBase:SSCA009556"/>
<organism evidence="1 2">
    <name type="scientific">Sarcoptes scabiei</name>
    <name type="common">Itch mite</name>
    <name type="synonym">Acarus scabiei</name>
    <dbReference type="NCBI Taxonomy" id="52283"/>
    <lineage>
        <taxon>Eukaryota</taxon>
        <taxon>Metazoa</taxon>
        <taxon>Ecdysozoa</taxon>
        <taxon>Arthropoda</taxon>
        <taxon>Chelicerata</taxon>
        <taxon>Arachnida</taxon>
        <taxon>Acari</taxon>
        <taxon>Acariformes</taxon>
        <taxon>Sarcoptiformes</taxon>
        <taxon>Astigmata</taxon>
        <taxon>Psoroptidia</taxon>
        <taxon>Sarcoptoidea</taxon>
        <taxon>Sarcoptidae</taxon>
        <taxon>Sarcoptinae</taxon>
        <taxon>Sarcoptes</taxon>
    </lineage>
</organism>
<proteinExistence type="predicted"/>
<gene>
    <name evidence="1" type="ORF">QR98_0043420</name>
</gene>
<evidence type="ECO:0000313" key="1">
    <source>
        <dbReference type="EMBL" id="KPM05870.1"/>
    </source>
</evidence>
<name>A0A132A636_SARSC</name>
<dbReference type="OrthoDB" id="6475729at2759"/>
<sequence>MPKFDCDVNSFQIEVAYRLMTNSLEKFCIKIPRSNPEYFHDELYPPTYFLATPLISGFQFSLMLLYQNKGKQLKKIDLPQIPRISLQPKDKIAFSSIREELFEERRMEQKIRLSKLNNEYPTDFQSDTTGPPRSRIETIMGDALDLILDLNGIQEEEPDTDSEESNSSEWDSLKLRSIRQRFSNSLLAVAWNQVTSVDGDICLAAIISVLRRKTKN</sequence>
<comment type="caution">
    <text evidence="1">The sequence shown here is derived from an EMBL/GenBank/DDBJ whole genome shotgun (WGS) entry which is preliminary data.</text>
</comment>
<reference evidence="1 2" key="1">
    <citation type="journal article" date="2015" name="Parasit. Vectors">
        <title>Draft genome of the scabies mite.</title>
        <authorList>
            <person name="Rider S.D.Jr."/>
            <person name="Morgan M.S."/>
            <person name="Arlian L.G."/>
        </authorList>
    </citation>
    <scope>NUCLEOTIDE SEQUENCE [LARGE SCALE GENOMIC DNA]</scope>
    <source>
        <strain evidence="1">Arlian Lab</strain>
    </source>
</reference>
<dbReference type="EMBL" id="JXLN01010519">
    <property type="protein sequence ID" value="KPM05870.1"/>
    <property type="molecule type" value="Genomic_DNA"/>
</dbReference>
<dbReference type="AlphaFoldDB" id="A0A132A636"/>
<accession>A0A132A636</accession>
<evidence type="ECO:0000313" key="2">
    <source>
        <dbReference type="Proteomes" id="UP000616769"/>
    </source>
</evidence>
<protein>
    <submittedName>
        <fullName evidence="1">Coronin-like protein 2</fullName>
    </submittedName>
</protein>
<dbReference type="Proteomes" id="UP000616769">
    <property type="component" value="Unassembled WGS sequence"/>
</dbReference>